<evidence type="ECO:0000256" key="4">
    <source>
        <dbReference type="SAM" id="MobiDB-lite"/>
    </source>
</evidence>
<proteinExistence type="inferred from homology"/>
<dbReference type="Pfam" id="PF05301">
    <property type="entry name" value="Acetyltransf_16"/>
    <property type="match status" value="1"/>
</dbReference>
<dbReference type="GO" id="GO:0019799">
    <property type="term" value="F:tubulin N-acetyltransferase activity"/>
    <property type="evidence" value="ECO:0007669"/>
    <property type="project" value="UniProtKB-UniRule"/>
</dbReference>
<dbReference type="HAMAP" id="MF_03130">
    <property type="entry name" value="mec17"/>
    <property type="match status" value="1"/>
</dbReference>
<keyword evidence="6" id="KW-1185">Reference proteome</keyword>
<keyword evidence="1 3" id="KW-0808">Transferase</keyword>
<keyword evidence="2 3" id="KW-0012">Acyltransferase</keyword>
<dbReference type="WBParaSite" id="maker-uti_cns_0005621-snap-gene-0.3-mRNA-1">
    <property type="protein sequence ID" value="maker-uti_cns_0005621-snap-gene-0.3-mRNA-1"/>
    <property type="gene ID" value="maker-uti_cns_0005621-snap-gene-0.3"/>
</dbReference>
<dbReference type="PANTHER" id="PTHR12327:SF0">
    <property type="entry name" value="ALPHA-TUBULIN N-ACETYLTRANSFERASE 1"/>
    <property type="match status" value="1"/>
</dbReference>
<comment type="function">
    <text evidence="3">Specifically acetylates 'Lys-40' in alpha-tubulin on the lumenal side of microtubules. Promotes microtubule destabilization and accelerates microtubule dynamics; this activity may be independent of acetylation activity. Acetylates alpha-tubulin with a slow enzymatic rate, due to a catalytic site that is not optimized for acetyl transfer. Enters the microtubule through each end and diffuses quickly throughout the lumen of microtubules. Acetylates only long/old microtubules because of its slow acetylation rate since it does not have time to act on dynamically unstable microtubules before the enzyme is released.</text>
</comment>
<name>A0A1I8HE23_9PLAT</name>
<feature type="domain" description="N-acetyltransferase" evidence="5">
    <location>
        <begin position="1"/>
        <end position="173"/>
    </location>
</feature>
<feature type="site" description="Crucial for catalytic activity" evidence="3">
    <location>
        <position position="42"/>
    </location>
</feature>
<feature type="region of interest" description="Disordered" evidence="4">
    <location>
        <begin position="178"/>
        <end position="219"/>
    </location>
</feature>
<dbReference type="InterPro" id="IPR038746">
    <property type="entry name" value="Atat"/>
</dbReference>
<dbReference type="EC" id="2.3.1.108" evidence="3"/>
<dbReference type="GO" id="GO:0070507">
    <property type="term" value="P:regulation of microtubule cytoskeleton organization"/>
    <property type="evidence" value="ECO:0007669"/>
    <property type="project" value="UniProtKB-UniRule"/>
</dbReference>
<dbReference type="GO" id="GO:0005874">
    <property type="term" value="C:microtubule"/>
    <property type="evidence" value="ECO:0007669"/>
    <property type="project" value="InterPro"/>
</dbReference>
<dbReference type="AlphaFoldDB" id="A0A1I8HE23"/>
<dbReference type="InterPro" id="IPR007965">
    <property type="entry name" value="GNAT_ATAT"/>
</dbReference>
<evidence type="ECO:0000256" key="3">
    <source>
        <dbReference type="HAMAP-Rule" id="MF_03130"/>
    </source>
</evidence>
<evidence type="ECO:0000256" key="2">
    <source>
        <dbReference type="ARBA" id="ARBA00023315"/>
    </source>
</evidence>
<feature type="binding site" evidence="3">
    <location>
        <begin position="143"/>
        <end position="152"/>
    </location>
    <ligand>
        <name>acetyl-CoA</name>
        <dbReference type="ChEBI" id="CHEBI:57288"/>
    </ligand>
</feature>
<evidence type="ECO:0000256" key="1">
    <source>
        <dbReference type="ARBA" id="ARBA00022679"/>
    </source>
</evidence>
<accession>A0A1I8HE23</accession>
<protein>
    <recommendedName>
        <fullName evidence="3">Alpha-tubulin N-acetyltransferase</fullName>
        <shortName evidence="3">Alpha-TAT</shortName>
        <shortName evidence="3">TAT</shortName>
        <ecNumber evidence="3">2.3.1.108</ecNumber>
    </recommendedName>
    <alternativeName>
        <fullName evidence="3">Acetyltransferase mec-17 homolog</fullName>
    </alternativeName>
</protein>
<evidence type="ECO:0000259" key="5">
    <source>
        <dbReference type="PROSITE" id="PS51730"/>
    </source>
</evidence>
<evidence type="ECO:0000313" key="6">
    <source>
        <dbReference type="Proteomes" id="UP000095280"/>
    </source>
</evidence>
<dbReference type="Proteomes" id="UP000095280">
    <property type="component" value="Unplaced"/>
</dbReference>
<reference evidence="7" key="1">
    <citation type="submission" date="2016-11" db="UniProtKB">
        <authorList>
            <consortium name="WormBaseParasite"/>
        </authorList>
    </citation>
    <scope>IDENTIFICATION</scope>
</reference>
<organism evidence="6 7">
    <name type="scientific">Macrostomum lignano</name>
    <dbReference type="NCBI Taxonomy" id="282301"/>
    <lineage>
        <taxon>Eukaryota</taxon>
        <taxon>Metazoa</taxon>
        <taxon>Spiralia</taxon>
        <taxon>Lophotrochozoa</taxon>
        <taxon>Platyhelminthes</taxon>
        <taxon>Rhabditophora</taxon>
        <taxon>Macrostomorpha</taxon>
        <taxon>Macrostomida</taxon>
        <taxon>Macrostomidae</taxon>
        <taxon>Macrostomum</taxon>
    </lineage>
</organism>
<dbReference type="Gene3D" id="3.40.630.30">
    <property type="match status" value="1"/>
</dbReference>
<dbReference type="PANTHER" id="PTHR12327">
    <property type="entry name" value="ALPHA-TUBULIN N-ACETYLTRANSFERASE 1"/>
    <property type="match status" value="1"/>
</dbReference>
<feature type="binding site" evidence="3">
    <location>
        <begin position="107"/>
        <end position="120"/>
    </location>
    <ligand>
        <name>acetyl-CoA</name>
        <dbReference type="ChEBI" id="CHEBI:57288"/>
    </ligand>
</feature>
<sequence length="758" mass="81937">MAGSACGDAPSGWGCCWRSATSCANWDAFPGSPASSATSSAQALPNAITSFKRLQYSDHRLYVLKDAFANNMQGAVVGILKMGRKKLFVYDMLGKQHEMEPLCVLDFYVHESRQRHGYGKVLFEYMLQQEQVEPVHLAIDRPSPKFAGFLKKHYGLKDCIPQMNKLCGVPRLLPRQTRVRCGSPRSERRQTGPSAGASAVADKKTTGAPGTGAFRTGAPGTGAFRTGAFGAGAPGTGACVTEAIETRAIETRAIETRAIETRAIETRAIETGAVESGTIGPAELHPVLLRAPRLLARRCGWSVVDGRIVHALHVGLVYGAQVLPGAHKLVPVVAVGQVSKLANHGWRVAEHRQRRGPHVDARVRDSRRWLVVVGDLHPAEQVRPGAASTDLPSETLSAPRNIMQAARNGLFLAAILTNRFSSDSASATWEKTTGEFFCFAFLKQNLKILFDSSNLLKAAFFQHLLFYRYQVLLLPIRRCTEPVDEARVGDQIGGDVGQSGVLLAAEPEAGGQRADELGAEPIGPMTPLDSGSQACRQATAVAGLRLPPHRLRHLWQDGPTNRVPAHGVVARRALLVRDEAVRREQLPAPCRTSSITVGSVSHMTARGVNRLPLRLNADSAVSLAQAFHGPARPSAWTPCSRQYSSQTAWPSWQPACPMCTLTVCGRPLTLPSMSVRPSVWPAGSQREFCNRGGWSGGVSKRQQPQLWVRAASPSSSESELLAVYGQKGRKAESKNFDIALTLGTKLCEGAVIDTLYAQ</sequence>
<comment type="similarity">
    <text evidence="3">Belongs to the acetyltransferase ATAT1 family.</text>
</comment>
<dbReference type="GO" id="GO:0048666">
    <property type="term" value="P:neuron development"/>
    <property type="evidence" value="ECO:0007669"/>
    <property type="project" value="UniProtKB-UniRule"/>
</dbReference>
<comment type="catalytic activity">
    <reaction evidence="3">
        <text>L-lysyl-[alpha-tubulin] + acetyl-CoA = N(6)-acetyl-L-lysyl-[alpha-tubulin] + CoA + H(+)</text>
        <dbReference type="Rhea" id="RHEA:15277"/>
        <dbReference type="Rhea" id="RHEA-COMP:11278"/>
        <dbReference type="Rhea" id="RHEA-COMP:11279"/>
        <dbReference type="ChEBI" id="CHEBI:15378"/>
        <dbReference type="ChEBI" id="CHEBI:29969"/>
        <dbReference type="ChEBI" id="CHEBI:57287"/>
        <dbReference type="ChEBI" id="CHEBI:57288"/>
        <dbReference type="ChEBI" id="CHEBI:61930"/>
        <dbReference type="EC" id="2.3.1.108"/>
    </reaction>
</comment>
<evidence type="ECO:0000313" key="7">
    <source>
        <dbReference type="WBParaSite" id="maker-uti_cns_0005621-snap-gene-0.3-mRNA-1"/>
    </source>
</evidence>
<dbReference type="PROSITE" id="PS51730">
    <property type="entry name" value="GNAT_ATAT"/>
    <property type="match status" value="1"/>
</dbReference>